<evidence type="ECO:0000259" key="1">
    <source>
        <dbReference type="Pfam" id="PF01872"/>
    </source>
</evidence>
<dbReference type="GO" id="GO:0008703">
    <property type="term" value="F:5-amino-6-(5-phosphoribosylamino)uracil reductase activity"/>
    <property type="evidence" value="ECO:0007669"/>
    <property type="project" value="InterPro"/>
</dbReference>
<sequence length="183" mass="20352">MAKLVYAAITSLDGYVEDADGNFDWAAPDEEVHTFVNALERPIGTYLYGRRMYETMLYWETATDQSPATREYAAIWRSAEKVVYSRTLQAVTSAKTRIWRSFDADAVQLLKESSAADISVAGAELAAQALESALVDEIHLFLNPVIVGGGKRALPHHLQLSLELVDEHRFAGGVVHLHYQVKN</sequence>
<gene>
    <name evidence="2" type="ORF">E0H50_19970</name>
</gene>
<proteinExistence type="predicted"/>
<name>A0A4R0IMJ7_9ACTN</name>
<accession>A0A4R0IMJ7</accession>
<dbReference type="EMBL" id="SJKA01000006">
    <property type="protein sequence ID" value="TCC32458.1"/>
    <property type="molecule type" value="Genomic_DNA"/>
</dbReference>
<dbReference type="Pfam" id="PF01872">
    <property type="entry name" value="RibD_C"/>
    <property type="match status" value="1"/>
</dbReference>
<dbReference type="AlphaFoldDB" id="A0A4R0IMJ7"/>
<dbReference type="SUPFAM" id="SSF53597">
    <property type="entry name" value="Dihydrofolate reductase-like"/>
    <property type="match status" value="1"/>
</dbReference>
<dbReference type="RefSeq" id="WP_131290623.1">
    <property type="nucleotide sequence ID" value="NZ_SJKA01000006.1"/>
</dbReference>
<dbReference type="Gene3D" id="3.40.430.10">
    <property type="entry name" value="Dihydrofolate Reductase, subunit A"/>
    <property type="match status" value="1"/>
</dbReference>
<dbReference type="InterPro" id="IPR050765">
    <property type="entry name" value="Riboflavin_Biosynth_HTPR"/>
</dbReference>
<dbReference type="Proteomes" id="UP000292695">
    <property type="component" value="Unassembled WGS sequence"/>
</dbReference>
<dbReference type="InterPro" id="IPR024072">
    <property type="entry name" value="DHFR-like_dom_sf"/>
</dbReference>
<protein>
    <submittedName>
        <fullName evidence="2">Deaminase</fullName>
    </submittedName>
</protein>
<keyword evidence="3" id="KW-1185">Reference proteome</keyword>
<feature type="domain" description="Bacterial bifunctional deaminase-reductase C-terminal" evidence="1">
    <location>
        <begin position="3"/>
        <end position="172"/>
    </location>
</feature>
<dbReference type="OrthoDB" id="3471498at2"/>
<dbReference type="PANTHER" id="PTHR38011:SF11">
    <property type="entry name" value="2,5-DIAMINO-6-RIBOSYLAMINO-4(3H)-PYRIMIDINONE 5'-PHOSPHATE REDUCTASE"/>
    <property type="match status" value="1"/>
</dbReference>
<comment type="caution">
    <text evidence="2">The sequence shown here is derived from an EMBL/GenBank/DDBJ whole genome shotgun (WGS) entry which is preliminary data.</text>
</comment>
<dbReference type="InterPro" id="IPR002734">
    <property type="entry name" value="RibDG_C"/>
</dbReference>
<organism evidence="2 3">
    <name type="scientific">Kribbella sindirgiensis</name>
    <dbReference type="NCBI Taxonomy" id="1124744"/>
    <lineage>
        <taxon>Bacteria</taxon>
        <taxon>Bacillati</taxon>
        <taxon>Actinomycetota</taxon>
        <taxon>Actinomycetes</taxon>
        <taxon>Propionibacteriales</taxon>
        <taxon>Kribbellaceae</taxon>
        <taxon>Kribbella</taxon>
    </lineage>
</organism>
<evidence type="ECO:0000313" key="2">
    <source>
        <dbReference type="EMBL" id="TCC32458.1"/>
    </source>
</evidence>
<reference evidence="2 3" key="1">
    <citation type="submission" date="2019-02" db="EMBL/GenBank/DDBJ databases">
        <title>Kribbella capetownensis sp. nov. and Kribbella speibonae sp. nov., isolated from soil.</title>
        <authorList>
            <person name="Curtis S.M."/>
            <person name="Norton I."/>
            <person name="Everest G.J."/>
            <person name="Meyers P.R."/>
        </authorList>
    </citation>
    <scope>NUCLEOTIDE SEQUENCE [LARGE SCALE GENOMIC DNA]</scope>
    <source>
        <strain evidence="2 3">DSM 27082</strain>
    </source>
</reference>
<dbReference type="PANTHER" id="PTHR38011">
    <property type="entry name" value="DIHYDROFOLATE REDUCTASE FAMILY PROTEIN (AFU_ORTHOLOGUE AFUA_8G06820)"/>
    <property type="match status" value="1"/>
</dbReference>
<dbReference type="GO" id="GO:0009231">
    <property type="term" value="P:riboflavin biosynthetic process"/>
    <property type="evidence" value="ECO:0007669"/>
    <property type="project" value="InterPro"/>
</dbReference>
<evidence type="ECO:0000313" key="3">
    <source>
        <dbReference type="Proteomes" id="UP000292695"/>
    </source>
</evidence>